<dbReference type="Proteomes" id="UP001165085">
    <property type="component" value="Unassembled WGS sequence"/>
</dbReference>
<dbReference type="Pfam" id="PF00692">
    <property type="entry name" value="dUTPase"/>
    <property type="match status" value="1"/>
</dbReference>
<evidence type="ECO:0000313" key="7">
    <source>
        <dbReference type="EMBL" id="GMI00236.1"/>
    </source>
</evidence>
<dbReference type="InterPro" id="IPR029054">
    <property type="entry name" value="dUTPase-like"/>
</dbReference>
<accession>A0A9W7F2Z6</accession>
<dbReference type="OrthoDB" id="10261072at2759"/>
<dbReference type="GO" id="GO:0004170">
    <property type="term" value="F:dUTP diphosphatase activity"/>
    <property type="evidence" value="ECO:0007669"/>
    <property type="project" value="UniProtKB-UniRule"/>
</dbReference>
<organism evidence="7 8">
    <name type="scientific">Triparma strigata</name>
    <dbReference type="NCBI Taxonomy" id="1606541"/>
    <lineage>
        <taxon>Eukaryota</taxon>
        <taxon>Sar</taxon>
        <taxon>Stramenopiles</taxon>
        <taxon>Ochrophyta</taxon>
        <taxon>Bolidophyceae</taxon>
        <taxon>Parmales</taxon>
        <taxon>Triparmaceae</taxon>
        <taxon>Triparma</taxon>
    </lineage>
</organism>
<dbReference type="InterPro" id="IPR036157">
    <property type="entry name" value="dUTPase-like_sf"/>
</dbReference>
<evidence type="ECO:0000256" key="5">
    <source>
        <dbReference type="RuleBase" id="RU367024"/>
    </source>
</evidence>
<keyword evidence="5" id="KW-0479">Metal-binding</keyword>
<gene>
    <name evidence="7" type="ORF">TrST_g8625</name>
</gene>
<proteinExistence type="inferred from homology"/>
<dbReference type="CDD" id="cd07557">
    <property type="entry name" value="trimeric_dUTPase"/>
    <property type="match status" value="1"/>
</dbReference>
<dbReference type="PANTHER" id="PTHR11241:SF0">
    <property type="entry name" value="DEOXYURIDINE 5'-TRIPHOSPHATE NUCLEOTIDOHYDROLASE"/>
    <property type="match status" value="1"/>
</dbReference>
<comment type="pathway">
    <text evidence="1 5">Pyrimidine metabolism; dUMP biosynthesis; dUMP from dCTP (dUTP route): step 2/2.</text>
</comment>
<comment type="catalytic activity">
    <reaction evidence="5">
        <text>dUTP + H2O = dUMP + diphosphate + H(+)</text>
        <dbReference type="Rhea" id="RHEA:10248"/>
        <dbReference type="ChEBI" id="CHEBI:15377"/>
        <dbReference type="ChEBI" id="CHEBI:15378"/>
        <dbReference type="ChEBI" id="CHEBI:33019"/>
        <dbReference type="ChEBI" id="CHEBI:61555"/>
        <dbReference type="ChEBI" id="CHEBI:246422"/>
        <dbReference type="EC" id="3.6.1.23"/>
    </reaction>
</comment>
<dbReference type="GO" id="GO:0046081">
    <property type="term" value="P:dUTP catabolic process"/>
    <property type="evidence" value="ECO:0007669"/>
    <property type="project" value="UniProtKB-UniRule"/>
</dbReference>
<reference evidence="8" key="1">
    <citation type="journal article" date="2023" name="Commun. Biol.">
        <title>Genome analysis of Parmales, the sister group of diatoms, reveals the evolutionary specialization of diatoms from phago-mixotrophs to photoautotrophs.</title>
        <authorList>
            <person name="Ban H."/>
            <person name="Sato S."/>
            <person name="Yoshikawa S."/>
            <person name="Yamada K."/>
            <person name="Nakamura Y."/>
            <person name="Ichinomiya M."/>
            <person name="Sato N."/>
            <person name="Blanc-Mathieu R."/>
            <person name="Endo H."/>
            <person name="Kuwata A."/>
            <person name="Ogata H."/>
        </authorList>
    </citation>
    <scope>NUCLEOTIDE SEQUENCE [LARGE SCALE GENOMIC DNA]</scope>
    <source>
        <strain evidence="8">NIES 3701</strain>
    </source>
</reference>
<dbReference type="AlphaFoldDB" id="A0A9W7F2Z6"/>
<comment type="caution">
    <text evidence="7">The sequence shown here is derived from an EMBL/GenBank/DDBJ whole genome shotgun (WGS) entry which is preliminary data.</text>
</comment>
<sequence>MKLILQTIRENWKEVLDKTCVGESHNWRVKKGSAGLDIPCPMSLTIPPGQKGFRVHLGVRVEPDHHFWLVPRSSISKKHLRMSNSVGLIDMDYRGELIMVVDNVKASAVNVLKGERLCQIVAMNGSQISFSFGKVDMNTERGEGGFGSTS</sequence>
<name>A0A9W7F2Z6_9STRA</name>
<keyword evidence="5" id="KW-0460">Magnesium</keyword>
<keyword evidence="4 5" id="KW-0546">Nucleotide metabolism</keyword>
<evidence type="ECO:0000256" key="2">
    <source>
        <dbReference type="ARBA" id="ARBA00006581"/>
    </source>
</evidence>
<evidence type="ECO:0000256" key="3">
    <source>
        <dbReference type="ARBA" id="ARBA00022801"/>
    </source>
</evidence>
<dbReference type="SUPFAM" id="SSF51283">
    <property type="entry name" value="dUTPase-like"/>
    <property type="match status" value="1"/>
</dbReference>
<dbReference type="GO" id="GO:0006226">
    <property type="term" value="P:dUMP biosynthetic process"/>
    <property type="evidence" value="ECO:0007669"/>
    <property type="project" value="UniProtKB-UniRule"/>
</dbReference>
<dbReference type="InterPro" id="IPR008181">
    <property type="entry name" value="dUTPase"/>
</dbReference>
<dbReference type="GO" id="GO:0000287">
    <property type="term" value="F:magnesium ion binding"/>
    <property type="evidence" value="ECO:0007669"/>
    <property type="project" value="UniProtKB-UniRule"/>
</dbReference>
<evidence type="ECO:0000259" key="6">
    <source>
        <dbReference type="Pfam" id="PF00692"/>
    </source>
</evidence>
<dbReference type="EMBL" id="BRXY01000567">
    <property type="protein sequence ID" value="GMI00236.1"/>
    <property type="molecule type" value="Genomic_DNA"/>
</dbReference>
<evidence type="ECO:0000256" key="1">
    <source>
        <dbReference type="ARBA" id="ARBA00005142"/>
    </source>
</evidence>
<feature type="domain" description="dUTPase-like" evidence="6">
    <location>
        <begin position="30"/>
        <end position="149"/>
    </location>
</feature>
<comment type="similarity">
    <text evidence="2 5">Belongs to the dUTPase family.</text>
</comment>
<keyword evidence="8" id="KW-1185">Reference proteome</keyword>
<evidence type="ECO:0000256" key="4">
    <source>
        <dbReference type="ARBA" id="ARBA00023080"/>
    </source>
</evidence>
<dbReference type="EC" id="3.6.1.23" evidence="5"/>
<comment type="function">
    <text evidence="5">Involved in nucleotide metabolism via production of dUMP, the immediate precursor of thymidine nucleotides, and decreases the intracellular concentration of dUTP so that uracil cannot be incorporated into DNA.</text>
</comment>
<dbReference type="InterPro" id="IPR033704">
    <property type="entry name" value="dUTPase_trimeric"/>
</dbReference>
<protein>
    <recommendedName>
        <fullName evidence="5">Deoxyuridine 5'-triphosphate nucleotidohydrolase</fullName>
        <shortName evidence="5">dUTPase</shortName>
        <ecNumber evidence="5">3.6.1.23</ecNumber>
    </recommendedName>
    <alternativeName>
        <fullName evidence="5">dUTP pyrophosphatase</fullName>
    </alternativeName>
</protein>
<dbReference type="Gene3D" id="2.70.40.10">
    <property type="match status" value="1"/>
</dbReference>
<keyword evidence="3 5" id="KW-0378">Hydrolase</keyword>
<comment type="cofactor">
    <cofactor evidence="5">
        <name>Mg(2+)</name>
        <dbReference type="ChEBI" id="CHEBI:18420"/>
    </cofactor>
</comment>
<dbReference type="PANTHER" id="PTHR11241">
    <property type="entry name" value="DEOXYURIDINE 5'-TRIPHOSPHATE NUCLEOTIDOHYDROLASE"/>
    <property type="match status" value="1"/>
</dbReference>
<evidence type="ECO:0000313" key="8">
    <source>
        <dbReference type="Proteomes" id="UP001165085"/>
    </source>
</evidence>